<feature type="transmembrane region" description="Helical" evidence="5">
    <location>
        <begin position="55"/>
        <end position="75"/>
    </location>
</feature>
<evidence type="ECO:0000256" key="2">
    <source>
        <dbReference type="ARBA" id="ARBA00022692"/>
    </source>
</evidence>
<dbReference type="InterPro" id="IPR005829">
    <property type="entry name" value="Sugar_transporter_CS"/>
</dbReference>
<evidence type="ECO:0000256" key="5">
    <source>
        <dbReference type="SAM" id="Phobius"/>
    </source>
</evidence>
<dbReference type="PROSITE" id="PS50850">
    <property type="entry name" value="MFS"/>
    <property type="match status" value="1"/>
</dbReference>
<dbReference type="SUPFAM" id="SSF103473">
    <property type="entry name" value="MFS general substrate transporter"/>
    <property type="match status" value="1"/>
</dbReference>
<dbReference type="OrthoDB" id="7066727at2"/>
<keyword evidence="4 5" id="KW-0472">Membrane</keyword>
<feature type="transmembrane region" description="Helical" evidence="5">
    <location>
        <begin position="346"/>
        <end position="369"/>
    </location>
</feature>
<feature type="transmembrane region" description="Helical" evidence="5">
    <location>
        <begin position="21"/>
        <end position="43"/>
    </location>
</feature>
<feature type="transmembrane region" description="Helical" evidence="5">
    <location>
        <begin position="258"/>
        <end position="277"/>
    </location>
</feature>
<dbReference type="GO" id="GO:0005886">
    <property type="term" value="C:plasma membrane"/>
    <property type="evidence" value="ECO:0007669"/>
    <property type="project" value="TreeGrafter"/>
</dbReference>
<reference evidence="8" key="1">
    <citation type="submission" date="2016-10" db="EMBL/GenBank/DDBJ databases">
        <authorList>
            <person name="Varghese N."/>
            <person name="Submissions S."/>
        </authorList>
    </citation>
    <scope>NUCLEOTIDE SEQUENCE [LARGE SCALE GENOMIC DNA]</scope>
    <source>
        <strain evidence="8">JCM 21621</strain>
    </source>
</reference>
<keyword evidence="3 5" id="KW-1133">Transmembrane helix</keyword>
<evidence type="ECO:0000259" key="6">
    <source>
        <dbReference type="PROSITE" id="PS50850"/>
    </source>
</evidence>
<evidence type="ECO:0000256" key="1">
    <source>
        <dbReference type="ARBA" id="ARBA00004141"/>
    </source>
</evidence>
<evidence type="ECO:0000313" key="8">
    <source>
        <dbReference type="Proteomes" id="UP000242957"/>
    </source>
</evidence>
<keyword evidence="8" id="KW-1185">Reference proteome</keyword>
<feature type="transmembrane region" description="Helical" evidence="5">
    <location>
        <begin position="414"/>
        <end position="436"/>
    </location>
</feature>
<dbReference type="PANTHER" id="PTHR23508">
    <property type="entry name" value="CARBOXYLIC ACID TRANSPORTER PROTEIN HOMOLOG"/>
    <property type="match status" value="1"/>
</dbReference>
<proteinExistence type="predicted"/>
<dbReference type="CDD" id="cd17365">
    <property type="entry name" value="MFS_PcaK_like"/>
    <property type="match status" value="1"/>
</dbReference>
<dbReference type="PANTHER" id="PTHR23508:SF10">
    <property type="entry name" value="CARBOXYLIC ACID TRANSPORTER PROTEIN HOMOLOG"/>
    <property type="match status" value="1"/>
</dbReference>
<feature type="transmembrane region" description="Helical" evidence="5">
    <location>
        <begin position="176"/>
        <end position="195"/>
    </location>
</feature>
<feature type="transmembrane region" description="Helical" evidence="5">
    <location>
        <begin position="322"/>
        <end position="340"/>
    </location>
</feature>
<feature type="transmembrane region" description="Helical" evidence="5">
    <location>
        <begin position="146"/>
        <end position="170"/>
    </location>
</feature>
<feature type="transmembrane region" description="Helical" evidence="5">
    <location>
        <begin position="297"/>
        <end position="315"/>
    </location>
</feature>
<dbReference type="AlphaFoldDB" id="A0A1H0CSK4"/>
<evidence type="ECO:0000313" key="7">
    <source>
        <dbReference type="EMBL" id="SDN60890.1"/>
    </source>
</evidence>
<dbReference type="Proteomes" id="UP000242957">
    <property type="component" value="Unassembled WGS sequence"/>
</dbReference>
<evidence type="ECO:0000256" key="3">
    <source>
        <dbReference type="ARBA" id="ARBA00022989"/>
    </source>
</evidence>
<dbReference type="InterPro" id="IPR036259">
    <property type="entry name" value="MFS_trans_sf"/>
</dbReference>
<sequence length="447" mass="47299">MSQDFRAAINTSPMSSFQKMVLIVCIALNMLDGFDVLVVAFAAPHLAADWQLNGQQLGTLLSSGLLGMAAGGLFIAPFADRIGRRPLVLICLFVIAIGMLASAFAQTYNQLVCLRIVTGLGIGGMLASISVIAAEYASDKWRTGAVTMLSTGYTLGATIGGAITGVLLAYYSWRSAFLLGGISTLLVIPLAFYGFQESLDFLIAKRPRGALSRVNAILRRMKRETVEQLPDPDGIGQVSYAPMAGTSVPSSVMVLRTLLIWIAFIFVMAGFYFVMSWTPKLLVQAGMSATQGVTGGVLLNVGGLIGCTLFSLVSGRIKLRPLLTWFLVISAALLATFGANASELQFAMPLAIILGATISACVGGLYALTPLLYSPKARATGVGWAVGMGRLGAMVAPVLVGILIDDGWEAQKLYYLFAVPFLLAALPINLIAYTLVKRGNSVAKTTC</sequence>
<keyword evidence="2 5" id="KW-0812">Transmembrane</keyword>
<feature type="transmembrane region" description="Helical" evidence="5">
    <location>
        <begin position="87"/>
        <end position="108"/>
    </location>
</feature>
<dbReference type="InterPro" id="IPR011701">
    <property type="entry name" value="MFS"/>
</dbReference>
<evidence type="ECO:0000256" key="4">
    <source>
        <dbReference type="ARBA" id="ARBA00023136"/>
    </source>
</evidence>
<dbReference type="InterPro" id="IPR020846">
    <property type="entry name" value="MFS_dom"/>
</dbReference>
<feature type="domain" description="Major facilitator superfamily (MFS) profile" evidence="6">
    <location>
        <begin position="21"/>
        <end position="436"/>
    </location>
</feature>
<comment type="subcellular location">
    <subcellularLocation>
        <location evidence="1">Membrane</location>
        <topology evidence="1">Multi-pass membrane protein</topology>
    </subcellularLocation>
</comment>
<dbReference type="Gene3D" id="1.20.1250.20">
    <property type="entry name" value="MFS general substrate transporter like domains"/>
    <property type="match status" value="1"/>
</dbReference>
<dbReference type="Pfam" id="PF07690">
    <property type="entry name" value="MFS_1"/>
    <property type="match status" value="1"/>
</dbReference>
<dbReference type="GO" id="GO:0046943">
    <property type="term" value="F:carboxylic acid transmembrane transporter activity"/>
    <property type="evidence" value="ECO:0007669"/>
    <property type="project" value="TreeGrafter"/>
</dbReference>
<feature type="transmembrane region" description="Helical" evidence="5">
    <location>
        <begin position="114"/>
        <end position="134"/>
    </location>
</feature>
<dbReference type="RefSeq" id="WP_084314283.1">
    <property type="nucleotide sequence ID" value="NZ_FNIJ01000004.1"/>
</dbReference>
<accession>A0A1H0CSK4</accession>
<name>A0A1H0CSK4_9PSED</name>
<dbReference type="EMBL" id="FNIJ01000004">
    <property type="protein sequence ID" value="SDN60890.1"/>
    <property type="molecule type" value="Genomic_DNA"/>
</dbReference>
<organism evidence="7 8">
    <name type="scientific">Pseudomonas jinjuensis</name>
    <dbReference type="NCBI Taxonomy" id="198616"/>
    <lineage>
        <taxon>Bacteria</taxon>
        <taxon>Pseudomonadati</taxon>
        <taxon>Pseudomonadota</taxon>
        <taxon>Gammaproteobacteria</taxon>
        <taxon>Pseudomonadales</taxon>
        <taxon>Pseudomonadaceae</taxon>
        <taxon>Pseudomonas</taxon>
    </lineage>
</organism>
<dbReference type="PROSITE" id="PS00217">
    <property type="entry name" value="SUGAR_TRANSPORT_2"/>
    <property type="match status" value="1"/>
</dbReference>
<feature type="transmembrane region" description="Helical" evidence="5">
    <location>
        <begin position="381"/>
        <end position="402"/>
    </location>
</feature>
<protein>
    <submittedName>
        <fullName evidence="7">Benzoate transport</fullName>
    </submittedName>
</protein>
<dbReference type="STRING" id="198616.SAMN05216193_1049"/>
<gene>
    <name evidence="7" type="ORF">SAMN05216193_1049</name>
</gene>